<dbReference type="CDD" id="cd03820">
    <property type="entry name" value="GT4_AmsD-like"/>
    <property type="match status" value="1"/>
</dbReference>
<sequence>MKISIVLRDITENGGGERVCANLANLFSTTHQVSIISYYKSQDKPTYYIDSKVKIHYLSNFGEKSKNKLKTLFLKHIYRYFLTLKAIKIFCNDEIIIANDRALANIKKDKNKKYIRLWHLDFKKKDLTFFDHLVVLSSKQINLWQKIHPSVFVIPNFITNLPKQITNYSQKYILSAGRLSKEKGFIRLIEIYTKIAEEFKDWKLIILGSGALQKEIMAKIAEEKMQDYILLKPFNPNIQEEFLKCSIYAMSSFFEGFGMVLVESASYGIPSIAFDVNTGPSDIICDKKTGFLITDNDYDTYANKLRLLMQNQELRECMGKNAKEYVGKKFCKEKILKLWEQLFI</sequence>
<accession>A0A3D8JCA4</accession>
<dbReference type="InterPro" id="IPR001296">
    <property type="entry name" value="Glyco_trans_1"/>
</dbReference>
<dbReference type="Proteomes" id="UP000256695">
    <property type="component" value="Unassembled WGS sequence"/>
</dbReference>
<dbReference type="PANTHER" id="PTHR12526">
    <property type="entry name" value="GLYCOSYLTRANSFERASE"/>
    <property type="match status" value="1"/>
</dbReference>
<evidence type="ECO:0000259" key="1">
    <source>
        <dbReference type="Pfam" id="PF00534"/>
    </source>
</evidence>
<comment type="caution">
    <text evidence="2">The sequence shown here is derived from an EMBL/GenBank/DDBJ whole genome shotgun (WGS) entry which is preliminary data.</text>
</comment>
<dbReference type="AlphaFoldDB" id="A0A3D8JCA4"/>
<keyword evidence="2" id="KW-0808">Transferase</keyword>
<dbReference type="GO" id="GO:0016757">
    <property type="term" value="F:glycosyltransferase activity"/>
    <property type="evidence" value="ECO:0007669"/>
    <property type="project" value="InterPro"/>
</dbReference>
<name>A0A3D8JCA4_9HELI</name>
<evidence type="ECO:0000313" key="2">
    <source>
        <dbReference type="EMBL" id="RDU74474.1"/>
    </source>
</evidence>
<dbReference type="PANTHER" id="PTHR12526:SF630">
    <property type="entry name" value="GLYCOSYLTRANSFERASE"/>
    <property type="match status" value="1"/>
</dbReference>
<dbReference type="OrthoDB" id="6286688at2"/>
<proteinExistence type="predicted"/>
<reference evidence="2 3" key="1">
    <citation type="submission" date="2018-04" db="EMBL/GenBank/DDBJ databases">
        <title>Novel Campyloabacter and Helicobacter Species and Strains.</title>
        <authorList>
            <person name="Mannion A.J."/>
            <person name="Shen Z."/>
            <person name="Fox J.G."/>
        </authorList>
    </citation>
    <scope>NUCLEOTIDE SEQUENCE [LARGE SCALE GENOMIC DNA]</scope>
    <source>
        <strain evidence="2 3">MIT 04-9362</strain>
    </source>
</reference>
<dbReference type="SUPFAM" id="SSF53756">
    <property type="entry name" value="UDP-Glycosyltransferase/glycogen phosphorylase"/>
    <property type="match status" value="1"/>
</dbReference>
<organism evidence="2 3">
    <name type="scientific">Helicobacter anseris</name>
    <dbReference type="NCBI Taxonomy" id="375926"/>
    <lineage>
        <taxon>Bacteria</taxon>
        <taxon>Pseudomonadati</taxon>
        <taxon>Campylobacterota</taxon>
        <taxon>Epsilonproteobacteria</taxon>
        <taxon>Campylobacterales</taxon>
        <taxon>Helicobacteraceae</taxon>
        <taxon>Helicobacter</taxon>
    </lineage>
</organism>
<dbReference type="EMBL" id="NXLX01000002">
    <property type="protein sequence ID" value="RDU74474.1"/>
    <property type="molecule type" value="Genomic_DNA"/>
</dbReference>
<dbReference type="Pfam" id="PF00534">
    <property type="entry name" value="Glycos_transf_1"/>
    <property type="match status" value="1"/>
</dbReference>
<protein>
    <submittedName>
        <fullName evidence="2">Glycosyltransferase family 4 protein</fullName>
    </submittedName>
</protein>
<gene>
    <name evidence="2" type="ORF">CQA57_01650</name>
</gene>
<dbReference type="Gene3D" id="3.40.50.2000">
    <property type="entry name" value="Glycogen Phosphorylase B"/>
    <property type="match status" value="2"/>
</dbReference>
<keyword evidence="3" id="KW-1185">Reference proteome</keyword>
<evidence type="ECO:0000313" key="3">
    <source>
        <dbReference type="Proteomes" id="UP000256695"/>
    </source>
</evidence>
<feature type="domain" description="Glycosyl transferase family 1" evidence="1">
    <location>
        <begin position="167"/>
        <end position="324"/>
    </location>
</feature>